<feature type="transmembrane region" description="Helical" evidence="2">
    <location>
        <begin position="92"/>
        <end position="118"/>
    </location>
</feature>
<proteinExistence type="predicted"/>
<gene>
    <name evidence="3" type="ORF">F945_00503</name>
</gene>
<feature type="transmembrane region" description="Helical" evidence="2">
    <location>
        <begin position="171"/>
        <end position="192"/>
    </location>
</feature>
<organism evidence="3 4">
    <name type="scientific">Acinetobacter rudis CIP 110305</name>
    <dbReference type="NCBI Taxonomy" id="421052"/>
    <lineage>
        <taxon>Bacteria</taxon>
        <taxon>Pseudomonadati</taxon>
        <taxon>Pseudomonadota</taxon>
        <taxon>Gammaproteobacteria</taxon>
        <taxon>Moraxellales</taxon>
        <taxon>Moraxellaceae</taxon>
        <taxon>Acinetobacter</taxon>
    </lineage>
</organism>
<dbReference type="AlphaFoldDB" id="S3NJV3"/>
<evidence type="ECO:0000313" key="4">
    <source>
        <dbReference type="Proteomes" id="UP000014568"/>
    </source>
</evidence>
<dbReference type="EMBL" id="ATGI01000004">
    <property type="protein sequence ID" value="EPF80365.1"/>
    <property type="molecule type" value="Genomic_DNA"/>
</dbReference>
<dbReference type="PANTHER" id="PTHR36838">
    <property type="entry name" value="AUXIN EFFLUX CARRIER FAMILY PROTEIN"/>
    <property type="match status" value="1"/>
</dbReference>
<feature type="transmembrane region" description="Helical" evidence="2">
    <location>
        <begin position="204"/>
        <end position="227"/>
    </location>
</feature>
<feature type="transmembrane region" description="Helical" evidence="2">
    <location>
        <begin position="233"/>
        <end position="255"/>
    </location>
</feature>
<protein>
    <recommendedName>
        <fullName evidence="5">Permease</fullName>
    </recommendedName>
</protein>
<dbReference type="OrthoDB" id="358752at2"/>
<dbReference type="eggNOG" id="COG0679">
    <property type="taxonomic scope" value="Bacteria"/>
</dbReference>
<accession>S3NJV3</accession>
<keyword evidence="2" id="KW-0472">Membrane</keyword>
<sequence>MLFPLFSFLCGMALASVKGHAQLKTVLSTLLAKILIPFVIIYNMVFYQEGHLALIALSILAAVSLYALYVLLFKDRLQALCCSYTNIGWLGLPIAMSIFGSEVSGAMIALYIGGSLFGNIWATSAVSQTAQPPLVMIKGLLRSPPVIALCIAAILRVLGVDHMAHHAHMDWAYLVSKWGMSFAGMCVLGMWLRHTRVNVTDLILSSKIALFKLLCGALFCLVVYLFIENDAIHQSIAVIFLLFCLPPAANIVALETHYQGTGTSAKYIAAGTIVSCVVIVLYAALWYLFASRV</sequence>
<keyword evidence="2" id="KW-1133">Transmembrane helix</keyword>
<comment type="caution">
    <text evidence="3">The sequence shown here is derived from an EMBL/GenBank/DDBJ whole genome shotgun (WGS) entry which is preliminary data.</text>
</comment>
<dbReference type="RefSeq" id="WP_016654938.1">
    <property type="nucleotide sequence ID" value="NZ_KE340348.1"/>
</dbReference>
<reference evidence="3 4" key="1">
    <citation type="submission" date="2013-06" db="EMBL/GenBank/DDBJ databases">
        <title>The Genome Sequence of Acinetobacter rudis CIP 110305.</title>
        <authorList>
            <consortium name="The Broad Institute Genome Sequencing Platform"/>
            <consortium name="The Broad Institute Genome Sequencing Center for Infectious Disease"/>
            <person name="Cerqueira G."/>
            <person name="Feldgarden M."/>
            <person name="Courvalin P."/>
            <person name="Perichon B."/>
            <person name="Grillot-Courvalin C."/>
            <person name="Clermont D."/>
            <person name="Rocha E."/>
            <person name="Yoon E.-J."/>
            <person name="Nemec A."/>
            <person name="Young S.K."/>
            <person name="Zeng Q."/>
            <person name="Gargeya S."/>
            <person name="Fitzgerald M."/>
            <person name="Abouelleil A."/>
            <person name="Alvarado L."/>
            <person name="Berlin A.M."/>
            <person name="Chapman S.B."/>
            <person name="Dewar J."/>
            <person name="Goldberg J."/>
            <person name="Griggs A."/>
            <person name="Gujja S."/>
            <person name="Hansen M."/>
            <person name="Howarth C."/>
            <person name="Imamovic A."/>
            <person name="Larimer J."/>
            <person name="McCowan C."/>
            <person name="Murphy C."/>
            <person name="Pearson M."/>
            <person name="Priest M."/>
            <person name="Roberts A."/>
            <person name="Saif S."/>
            <person name="Shea T."/>
            <person name="Sykes S."/>
            <person name="Wortman J."/>
            <person name="Nusbaum C."/>
            <person name="Birren B."/>
        </authorList>
    </citation>
    <scope>NUCLEOTIDE SEQUENCE [LARGE SCALE GENOMIC DNA]</scope>
    <source>
        <strain evidence="3 4">CIP 110305</strain>
    </source>
</reference>
<evidence type="ECO:0000256" key="2">
    <source>
        <dbReference type="SAM" id="Phobius"/>
    </source>
</evidence>
<feature type="transmembrane region" description="Helical" evidence="2">
    <location>
        <begin position="25"/>
        <end position="45"/>
    </location>
</feature>
<keyword evidence="4" id="KW-1185">Reference proteome</keyword>
<feature type="transmembrane region" description="Helical" evidence="2">
    <location>
        <begin position="52"/>
        <end position="72"/>
    </location>
</feature>
<evidence type="ECO:0000256" key="1">
    <source>
        <dbReference type="ARBA" id="ARBA00022448"/>
    </source>
</evidence>
<feature type="transmembrane region" description="Helical" evidence="2">
    <location>
        <begin position="139"/>
        <end position="159"/>
    </location>
</feature>
<dbReference type="PATRIC" id="fig|421052.3.peg.498"/>
<name>S3NJV3_9GAMM</name>
<keyword evidence="1" id="KW-0813">Transport</keyword>
<dbReference type="PANTHER" id="PTHR36838:SF3">
    <property type="entry name" value="TRANSPORTER AUXIN EFFLUX CARRIER EC FAMILY"/>
    <property type="match status" value="1"/>
</dbReference>
<keyword evidence="2" id="KW-0812">Transmembrane</keyword>
<feature type="transmembrane region" description="Helical" evidence="2">
    <location>
        <begin position="267"/>
        <end position="289"/>
    </location>
</feature>
<evidence type="ECO:0000313" key="3">
    <source>
        <dbReference type="EMBL" id="EPF80365.1"/>
    </source>
</evidence>
<dbReference type="STRING" id="632955.GCA_000829675_01440"/>
<dbReference type="HOGENOM" id="CLU_935769_0_0_6"/>
<evidence type="ECO:0008006" key="5">
    <source>
        <dbReference type="Google" id="ProtNLM"/>
    </source>
</evidence>
<dbReference type="Proteomes" id="UP000014568">
    <property type="component" value="Unassembled WGS sequence"/>
</dbReference>